<evidence type="ECO:0000256" key="8">
    <source>
        <dbReference type="RuleBase" id="RU000461"/>
    </source>
</evidence>
<gene>
    <name evidence="11" type="ORF">YQE_00581</name>
    <name evidence="10" type="ORF">YQE_00587</name>
</gene>
<dbReference type="EMBL" id="KB737275">
    <property type="protein sequence ID" value="ENN83048.1"/>
    <property type="molecule type" value="Genomic_DNA"/>
</dbReference>
<evidence type="ECO:0000256" key="2">
    <source>
        <dbReference type="ARBA" id="ARBA00010617"/>
    </source>
</evidence>
<dbReference type="OMA" id="SLAFCNW"/>
<evidence type="ECO:0000256" key="6">
    <source>
        <dbReference type="ARBA" id="ARBA00023033"/>
    </source>
</evidence>
<keyword evidence="7 8" id="KW-0349">Heme</keyword>
<dbReference type="SUPFAM" id="SSF48264">
    <property type="entry name" value="Cytochrome P450"/>
    <property type="match status" value="1"/>
</dbReference>
<dbReference type="PANTHER" id="PTHR24303">
    <property type="entry name" value="HEME-BINDING MONOOXYGENASE FAMILY"/>
    <property type="match status" value="1"/>
</dbReference>
<comment type="cofactor">
    <cofactor evidence="1 7">
        <name>heme</name>
        <dbReference type="ChEBI" id="CHEBI:30413"/>
    </cofactor>
</comment>
<dbReference type="GO" id="GO:0005506">
    <property type="term" value="F:iron ion binding"/>
    <property type="evidence" value="ECO:0007669"/>
    <property type="project" value="InterPro"/>
</dbReference>
<sequence>MPLTLLTASLVLLLVLIVVGIVRKRPPGAAREPPMPLRLPIIGHLHLLRGYSVPYQAFTALKLRYGPVVRLQLGAVKCVVVNGQRHIREALVTRGHHFDFRPNFERYQRLFAGNKENSLAFCDWSSTQKARRDMLKAHTFPRAFTAQFQRLEGLVVEETGRLVRALSAHSTLQLKPLLLQTCANVFLSHFCSVRFGAQNAAFLDLLSNFDEVFFEVNQGYAADFLPFLMPLHRRKLQRLSAVTHKIREFINREVIGDRFERHQPDMEPADYLDSLIGRVKAPGKEPLDWDTALFALEDIIGGHAAVGNFLTKLFAFLVAEPQVQRRIQQEIDAQVGVDQPVTISHRLVYTQAVIYEAIRLISSPIVPRVANQTSELGGKSPAPRVGPILISHAPVAGYTIEKGTVLFLNNHDLSMSEELWAEPQQFRPERFIRAGKLFKPEYFLPFGGGRRSCMGYKLVQLVSLGVVGAIMQRFTLRPLGGDLAPYRVPIGSLALPKDSFTFQLEKR</sequence>
<dbReference type="PROSITE" id="PS00086">
    <property type="entry name" value="CYTOCHROME_P450"/>
    <property type="match status" value="1"/>
</dbReference>
<evidence type="ECO:0000313" key="11">
    <source>
        <dbReference type="EMBL" id="ENN83054.1"/>
    </source>
</evidence>
<evidence type="ECO:0000313" key="10">
    <source>
        <dbReference type="EMBL" id="ENN83048.1"/>
    </source>
</evidence>
<dbReference type="PRINTS" id="PR00463">
    <property type="entry name" value="EP450I"/>
</dbReference>
<dbReference type="GO" id="GO:0016705">
    <property type="term" value="F:oxidoreductase activity, acting on paired donors, with incorporation or reduction of molecular oxygen"/>
    <property type="evidence" value="ECO:0007669"/>
    <property type="project" value="InterPro"/>
</dbReference>
<dbReference type="OrthoDB" id="1470350at2759"/>
<evidence type="ECO:0008006" key="12">
    <source>
        <dbReference type="Google" id="ProtNLM"/>
    </source>
</evidence>
<dbReference type="PANTHER" id="PTHR24303:SF27">
    <property type="entry name" value="CYTOCHROME P450 307B1"/>
    <property type="match status" value="1"/>
</dbReference>
<dbReference type="GO" id="GO:0004497">
    <property type="term" value="F:monooxygenase activity"/>
    <property type="evidence" value="ECO:0007669"/>
    <property type="project" value="UniProtKB-KW"/>
</dbReference>
<keyword evidence="5 7" id="KW-0408">Iron</keyword>
<dbReference type="HOGENOM" id="CLU_001570_4_0_1"/>
<dbReference type="Gene3D" id="1.10.630.10">
    <property type="entry name" value="Cytochrome P450"/>
    <property type="match status" value="1"/>
</dbReference>
<evidence type="ECO:0000256" key="5">
    <source>
        <dbReference type="ARBA" id="ARBA00023004"/>
    </source>
</evidence>
<keyword evidence="3 7" id="KW-0479">Metal-binding</keyword>
<evidence type="ECO:0000256" key="9">
    <source>
        <dbReference type="SAM" id="SignalP"/>
    </source>
</evidence>
<protein>
    <recommendedName>
        <fullName evidence="12">Cytochrome P450</fullName>
    </recommendedName>
</protein>
<dbReference type="InterPro" id="IPR017972">
    <property type="entry name" value="Cyt_P450_CS"/>
</dbReference>
<keyword evidence="6 8" id="KW-0503">Monooxygenase</keyword>
<dbReference type="EMBL" id="KB737274">
    <property type="protein sequence ID" value="ENN83054.1"/>
    <property type="molecule type" value="Genomic_DNA"/>
</dbReference>
<dbReference type="PRINTS" id="PR00385">
    <property type="entry name" value="P450"/>
</dbReference>
<evidence type="ECO:0000256" key="4">
    <source>
        <dbReference type="ARBA" id="ARBA00023002"/>
    </source>
</evidence>
<dbReference type="InterPro" id="IPR001128">
    <property type="entry name" value="Cyt_P450"/>
</dbReference>
<reference evidence="11" key="1">
    <citation type="journal article" date="2013" name="Genome Biol.">
        <title>Draft genome of the mountain pine beetle, Dendroctonus ponderosae Hopkins, a major forest pest.</title>
        <authorList>
            <person name="Keeling C.I."/>
            <person name="Yuen M.M."/>
            <person name="Liao N.Y."/>
            <person name="Docking T.R."/>
            <person name="Chan S.K."/>
            <person name="Taylor G.A."/>
            <person name="Palmquist D.L."/>
            <person name="Jackman S.D."/>
            <person name="Nguyen A."/>
            <person name="Li M."/>
            <person name="Henderson H."/>
            <person name="Janes J.K."/>
            <person name="Zhao Y."/>
            <person name="Pandoh P."/>
            <person name="Moore R."/>
            <person name="Sperling F.A."/>
            <person name="Huber D.P."/>
            <person name="Birol I."/>
            <person name="Jones S.J."/>
            <person name="Bohlmann J."/>
        </authorList>
    </citation>
    <scope>NUCLEOTIDE SEQUENCE</scope>
</reference>
<feature type="binding site" description="axial binding residue" evidence="7">
    <location>
        <position position="453"/>
    </location>
    <ligand>
        <name>heme</name>
        <dbReference type="ChEBI" id="CHEBI:30413"/>
    </ligand>
    <ligandPart>
        <name>Fe</name>
        <dbReference type="ChEBI" id="CHEBI:18248"/>
    </ligandPart>
</feature>
<dbReference type="InterPro" id="IPR002401">
    <property type="entry name" value="Cyt_P450_E_grp-I"/>
</dbReference>
<keyword evidence="9" id="KW-0732">Signal</keyword>
<dbReference type="InterPro" id="IPR036396">
    <property type="entry name" value="Cyt_P450_sf"/>
</dbReference>
<comment type="similarity">
    <text evidence="2 8">Belongs to the cytochrome P450 family.</text>
</comment>
<proteinExistence type="inferred from homology"/>
<dbReference type="GO" id="GO:0020037">
    <property type="term" value="F:heme binding"/>
    <property type="evidence" value="ECO:0007669"/>
    <property type="project" value="InterPro"/>
</dbReference>
<dbReference type="Pfam" id="PF00067">
    <property type="entry name" value="p450"/>
    <property type="match status" value="1"/>
</dbReference>
<evidence type="ECO:0000256" key="7">
    <source>
        <dbReference type="PIRSR" id="PIRSR602401-1"/>
    </source>
</evidence>
<feature type="chain" id="PRO_5010971830" description="Cytochrome P450" evidence="9">
    <location>
        <begin position="25"/>
        <end position="507"/>
    </location>
</feature>
<dbReference type="AlphaFoldDB" id="N6TRG7"/>
<organism evidence="11">
    <name type="scientific">Dendroctonus ponderosae</name>
    <name type="common">Mountain pine beetle</name>
    <dbReference type="NCBI Taxonomy" id="77166"/>
    <lineage>
        <taxon>Eukaryota</taxon>
        <taxon>Metazoa</taxon>
        <taxon>Ecdysozoa</taxon>
        <taxon>Arthropoda</taxon>
        <taxon>Hexapoda</taxon>
        <taxon>Insecta</taxon>
        <taxon>Pterygota</taxon>
        <taxon>Neoptera</taxon>
        <taxon>Endopterygota</taxon>
        <taxon>Coleoptera</taxon>
        <taxon>Polyphaga</taxon>
        <taxon>Cucujiformia</taxon>
        <taxon>Curculionidae</taxon>
        <taxon>Scolytinae</taxon>
        <taxon>Dendroctonus</taxon>
    </lineage>
</organism>
<accession>N6TRG7</accession>
<feature type="non-terminal residue" evidence="11">
    <location>
        <position position="1"/>
    </location>
</feature>
<keyword evidence="4 8" id="KW-0560">Oxidoreductase</keyword>
<name>N6TRG7_DENPD</name>
<evidence type="ECO:0000256" key="1">
    <source>
        <dbReference type="ARBA" id="ARBA00001971"/>
    </source>
</evidence>
<feature type="signal peptide" evidence="9">
    <location>
        <begin position="1"/>
        <end position="24"/>
    </location>
</feature>
<evidence type="ECO:0000256" key="3">
    <source>
        <dbReference type="ARBA" id="ARBA00022723"/>
    </source>
</evidence>